<dbReference type="RefSeq" id="WP_304515182.1">
    <property type="nucleotide sequence ID" value="NZ_JAOSID010000002.1"/>
</dbReference>
<dbReference type="EMBL" id="JAOSID010000002">
    <property type="protein sequence ID" value="MDO8167978.1"/>
    <property type="molecule type" value="Genomic_DNA"/>
</dbReference>
<name>A0ABT9DDN0_9MOLU</name>
<accession>A0ABT9DDN0</accession>
<sequence>MINLLIHLENNENKNIKKFFQEVNKELQWSLISLQKSVHKVLKHNYINVKNE</sequence>
<gene>
    <name evidence="1" type="ORF">OC680_00575</name>
</gene>
<evidence type="ECO:0000313" key="1">
    <source>
        <dbReference type="EMBL" id="MDO8167978.1"/>
    </source>
</evidence>
<proteinExistence type="predicted"/>
<reference evidence="1 2" key="1">
    <citation type="journal article" date="2023" name="Int. J. Syst. Evol. Microbiol.">
        <title>The observation of taxonomic boundaries for the 16SrII and 16SrXXV phytoplasmas using genome-based delimitation.</title>
        <authorList>
            <person name="Rodrigues Jardim B."/>
            <person name="Tran-Nguyen L.T.T."/>
            <person name="Gambley C."/>
            <person name="Al-Sadi A.M."/>
            <person name="Al-Subhi A.M."/>
            <person name="Foissac X."/>
            <person name="Salar P."/>
            <person name="Cai H."/>
            <person name="Yang J.Y."/>
            <person name="Davis R."/>
            <person name="Jones L."/>
            <person name="Rodoni B."/>
            <person name="Constable F.E."/>
        </authorList>
    </citation>
    <scope>NUCLEOTIDE SEQUENCE [LARGE SCALE GENOMIC DNA]</scope>
    <source>
        <strain evidence="1">BAWM-155c</strain>
    </source>
</reference>
<evidence type="ECO:0000313" key="2">
    <source>
        <dbReference type="Proteomes" id="UP001172036"/>
    </source>
</evidence>
<comment type="caution">
    <text evidence="1">The sequence shown here is derived from an EMBL/GenBank/DDBJ whole genome shotgun (WGS) entry which is preliminary data.</text>
</comment>
<dbReference type="Proteomes" id="UP001172036">
    <property type="component" value="Unassembled WGS sequence"/>
</dbReference>
<organism evidence="1 2">
    <name type="scientific">Candidatus Phytoplasma melaleucae</name>
    <dbReference type="NCBI Taxonomy" id="2982630"/>
    <lineage>
        <taxon>Bacteria</taxon>
        <taxon>Bacillati</taxon>
        <taxon>Mycoplasmatota</taxon>
        <taxon>Mollicutes</taxon>
        <taxon>Acholeplasmatales</taxon>
        <taxon>Acholeplasmataceae</taxon>
        <taxon>Candidatus Phytoplasma</taxon>
    </lineage>
</organism>
<keyword evidence="2" id="KW-1185">Reference proteome</keyword>
<protein>
    <submittedName>
        <fullName evidence="1">Uncharacterized protein</fullName>
    </submittedName>
</protein>